<dbReference type="Proteomes" id="UP000549009">
    <property type="component" value="Unassembled WGS sequence"/>
</dbReference>
<comment type="caution">
    <text evidence="2">The sequence shown here is derived from an EMBL/GenBank/DDBJ whole genome shotgun (WGS) entry which is preliminary data.</text>
</comment>
<proteinExistence type="predicted"/>
<feature type="compositionally biased region" description="Low complexity" evidence="1">
    <location>
        <begin position="60"/>
        <end position="91"/>
    </location>
</feature>
<evidence type="ECO:0000313" key="2">
    <source>
        <dbReference type="EMBL" id="MBB5106758.1"/>
    </source>
</evidence>
<reference evidence="2 3" key="1">
    <citation type="submission" date="2020-08" db="EMBL/GenBank/DDBJ databases">
        <title>Genomic Encyclopedia of Type Strains, Phase III (KMG-III): the genomes of soil and plant-associated and newly described type strains.</title>
        <authorList>
            <person name="Whitman W."/>
        </authorList>
    </citation>
    <scope>NUCLEOTIDE SEQUENCE [LARGE SCALE GENOMIC DNA]</scope>
    <source>
        <strain evidence="2 3">CECT 3146</strain>
    </source>
</reference>
<sequence length="343" mass="34858">MGSACPPWPGSRPLTPVPSPPRPPTAGSNLAPTRNTGHSDSASPRPVHPHTRPGQSRPQGTGPTTALRALGTLPLGARARRAAAAALRQGAVSPRPGTVQPRALPGTQRPRSMCPGAPASLGSQGAGRHRRRPEPGHARTAWRGPATRPRQGTPVHGTPSAAPPARASVRLHAPGTAPPGKPQGSSRSAPSPAPPGARPQRQRPNPSRAQRAWRCPATRPRRAPFARPRRGAPLPLPQRRCPPRLRKARPEVPLGGGGGGGTIPGMRSEAQAWVVAGSGTTPARGARLGLGVLPLGPVSQRAVPHVTPAQLSSGSCPSGAGGGAVPGCGMRLTPGARVGLLSA</sequence>
<keyword evidence="3" id="KW-1185">Reference proteome</keyword>
<name>A0A7W8AY74_STRST</name>
<dbReference type="EMBL" id="JACHJD010000010">
    <property type="protein sequence ID" value="MBB5106758.1"/>
    <property type="molecule type" value="Genomic_DNA"/>
</dbReference>
<protein>
    <submittedName>
        <fullName evidence="2">Uncharacterized protein</fullName>
    </submittedName>
</protein>
<feature type="compositionally biased region" description="Pro residues" evidence="1">
    <location>
        <begin position="1"/>
        <end position="24"/>
    </location>
</feature>
<accession>A0A7W8AY74</accession>
<organism evidence="2 3">
    <name type="scientific">Streptomyces spectabilis</name>
    <dbReference type="NCBI Taxonomy" id="68270"/>
    <lineage>
        <taxon>Bacteria</taxon>
        <taxon>Bacillati</taxon>
        <taxon>Actinomycetota</taxon>
        <taxon>Actinomycetes</taxon>
        <taxon>Kitasatosporales</taxon>
        <taxon>Streptomycetaceae</taxon>
        <taxon>Streptomyces</taxon>
    </lineage>
</organism>
<feature type="compositionally biased region" description="Low complexity" evidence="1">
    <location>
        <begin position="159"/>
        <end position="168"/>
    </location>
</feature>
<feature type="compositionally biased region" description="Polar residues" evidence="1">
    <location>
        <begin position="26"/>
        <end position="42"/>
    </location>
</feature>
<evidence type="ECO:0000256" key="1">
    <source>
        <dbReference type="SAM" id="MobiDB-lite"/>
    </source>
</evidence>
<dbReference type="AlphaFoldDB" id="A0A7W8AY74"/>
<evidence type="ECO:0000313" key="3">
    <source>
        <dbReference type="Proteomes" id="UP000549009"/>
    </source>
</evidence>
<feature type="compositionally biased region" description="Basic residues" evidence="1">
    <location>
        <begin position="219"/>
        <end position="230"/>
    </location>
</feature>
<feature type="region of interest" description="Disordered" evidence="1">
    <location>
        <begin position="1"/>
        <end position="261"/>
    </location>
</feature>
<gene>
    <name evidence="2" type="ORF">FHS40_005871</name>
</gene>